<evidence type="ECO:0000313" key="1">
    <source>
        <dbReference type="EMBL" id="KAK4200811.1"/>
    </source>
</evidence>
<comment type="caution">
    <text evidence="1">The sequence shown here is derived from an EMBL/GenBank/DDBJ whole genome shotgun (WGS) entry which is preliminary data.</text>
</comment>
<evidence type="ECO:0008006" key="3">
    <source>
        <dbReference type="Google" id="ProtNLM"/>
    </source>
</evidence>
<keyword evidence="2" id="KW-1185">Reference proteome</keyword>
<reference evidence="1" key="1">
    <citation type="journal article" date="2023" name="Mol. Phylogenet. Evol.">
        <title>Genome-scale phylogeny and comparative genomics of the fungal order Sordariales.</title>
        <authorList>
            <person name="Hensen N."/>
            <person name="Bonometti L."/>
            <person name="Westerberg I."/>
            <person name="Brannstrom I.O."/>
            <person name="Guillou S."/>
            <person name="Cros-Aarteil S."/>
            <person name="Calhoun S."/>
            <person name="Haridas S."/>
            <person name="Kuo A."/>
            <person name="Mondo S."/>
            <person name="Pangilinan J."/>
            <person name="Riley R."/>
            <person name="LaButti K."/>
            <person name="Andreopoulos B."/>
            <person name="Lipzen A."/>
            <person name="Chen C."/>
            <person name="Yan M."/>
            <person name="Daum C."/>
            <person name="Ng V."/>
            <person name="Clum A."/>
            <person name="Steindorff A."/>
            <person name="Ohm R.A."/>
            <person name="Martin F."/>
            <person name="Silar P."/>
            <person name="Natvig D.O."/>
            <person name="Lalanne C."/>
            <person name="Gautier V."/>
            <person name="Ament-Velasquez S.L."/>
            <person name="Kruys A."/>
            <person name="Hutchinson M.I."/>
            <person name="Powell A.J."/>
            <person name="Barry K."/>
            <person name="Miller A.N."/>
            <person name="Grigoriev I.V."/>
            <person name="Debuchy R."/>
            <person name="Gladieux P."/>
            <person name="Hiltunen Thoren M."/>
            <person name="Johannesson H."/>
        </authorList>
    </citation>
    <scope>NUCLEOTIDE SEQUENCE</scope>
    <source>
        <strain evidence="1">CBS 315.58</strain>
    </source>
</reference>
<dbReference type="EMBL" id="MU863914">
    <property type="protein sequence ID" value="KAK4200811.1"/>
    <property type="molecule type" value="Genomic_DNA"/>
</dbReference>
<evidence type="ECO:0000313" key="2">
    <source>
        <dbReference type="Proteomes" id="UP001303160"/>
    </source>
</evidence>
<dbReference type="Proteomes" id="UP001303160">
    <property type="component" value="Unassembled WGS sequence"/>
</dbReference>
<dbReference type="Pfam" id="PF19086">
    <property type="entry name" value="Terpene_syn_C_2"/>
    <property type="match status" value="1"/>
</dbReference>
<dbReference type="InterPro" id="IPR008949">
    <property type="entry name" value="Isoprenoid_synthase_dom_sf"/>
</dbReference>
<organism evidence="1 2">
    <name type="scientific">Triangularia verruculosa</name>
    <dbReference type="NCBI Taxonomy" id="2587418"/>
    <lineage>
        <taxon>Eukaryota</taxon>
        <taxon>Fungi</taxon>
        <taxon>Dikarya</taxon>
        <taxon>Ascomycota</taxon>
        <taxon>Pezizomycotina</taxon>
        <taxon>Sordariomycetes</taxon>
        <taxon>Sordariomycetidae</taxon>
        <taxon>Sordariales</taxon>
        <taxon>Podosporaceae</taxon>
        <taxon>Triangularia</taxon>
    </lineage>
</organism>
<name>A0AAN7ATQ9_9PEZI</name>
<dbReference type="AlphaFoldDB" id="A0AAN7ATQ9"/>
<dbReference type="Gene3D" id="1.10.600.10">
    <property type="entry name" value="Farnesyl Diphosphate Synthase"/>
    <property type="match status" value="1"/>
</dbReference>
<reference evidence="1" key="2">
    <citation type="submission" date="2023-05" db="EMBL/GenBank/DDBJ databases">
        <authorList>
            <consortium name="Lawrence Berkeley National Laboratory"/>
            <person name="Steindorff A."/>
            <person name="Hensen N."/>
            <person name="Bonometti L."/>
            <person name="Westerberg I."/>
            <person name="Brannstrom I.O."/>
            <person name="Guillou S."/>
            <person name="Cros-Aarteil S."/>
            <person name="Calhoun S."/>
            <person name="Haridas S."/>
            <person name="Kuo A."/>
            <person name="Mondo S."/>
            <person name="Pangilinan J."/>
            <person name="Riley R."/>
            <person name="Labutti K."/>
            <person name="Andreopoulos B."/>
            <person name="Lipzen A."/>
            <person name="Chen C."/>
            <person name="Yanf M."/>
            <person name="Daum C."/>
            <person name="Ng V."/>
            <person name="Clum A."/>
            <person name="Ohm R."/>
            <person name="Martin F."/>
            <person name="Silar P."/>
            <person name="Natvig D."/>
            <person name="Lalanne C."/>
            <person name="Gautier V."/>
            <person name="Ament-Velasquez S.L."/>
            <person name="Kruys A."/>
            <person name="Hutchinson M.I."/>
            <person name="Powell A.J."/>
            <person name="Barry K."/>
            <person name="Miller A.N."/>
            <person name="Grigoriev I.V."/>
            <person name="Debuchy R."/>
            <person name="Gladieux P."/>
            <person name="Thoren M.H."/>
            <person name="Johannesson H."/>
        </authorList>
    </citation>
    <scope>NUCLEOTIDE SEQUENCE</scope>
    <source>
        <strain evidence="1">CBS 315.58</strain>
    </source>
</reference>
<dbReference type="SUPFAM" id="SSF48576">
    <property type="entry name" value="Terpenoid synthases"/>
    <property type="match status" value="1"/>
</dbReference>
<protein>
    <recommendedName>
        <fullName evidence="3">Terpenoid synthase</fullName>
    </recommendedName>
</protein>
<proteinExistence type="predicted"/>
<accession>A0AAN7ATQ9</accession>
<sequence>MADLKGQTLVIPPVQRQVSTWKATRHPHPLHEHLKTDIIDPILSELITHPRALQKAIESDIARLVCGLCPSITAWAHAPKLRTVAEFLVWIVLWDDGIDSPGEGGEFDAEEYVRRSKEYVRWCLLRQHERLNAVREEAAVEPPTKVCELMERVGCGLMDQHGWVEAERNRLWEGLGRYMDACLVEYKVRVSRSDEVPTIDEFWKWRTGTSGVEAFCVMGRVMTAGCWLPDEFVEKSEELRYMGACVNRAFVM</sequence>
<gene>
    <name evidence="1" type="ORF">QBC40DRAFT_306403</name>
</gene>